<feature type="compositionally biased region" description="Basic residues" evidence="3">
    <location>
        <begin position="139"/>
        <end position="152"/>
    </location>
</feature>
<dbReference type="SUPFAM" id="SSF55486">
    <property type="entry name" value="Metalloproteases ('zincins'), catalytic domain"/>
    <property type="match status" value="1"/>
</dbReference>
<dbReference type="InterPro" id="IPR042089">
    <property type="entry name" value="Peptidase_M13_dom_2"/>
</dbReference>
<name>A0A9J6G5L2_HAELO</name>
<dbReference type="GO" id="GO:0006508">
    <property type="term" value="P:proteolysis"/>
    <property type="evidence" value="ECO:0007669"/>
    <property type="project" value="InterPro"/>
</dbReference>
<dbReference type="VEuPathDB" id="VectorBase:HLOH_043744"/>
<dbReference type="Gene3D" id="3.40.390.10">
    <property type="entry name" value="Collagenase (Catalytic Domain)"/>
    <property type="match status" value="1"/>
</dbReference>
<reference evidence="5 6" key="1">
    <citation type="journal article" date="2020" name="Cell">
        <title>Large-Scale Comparative Analyses of Tick Genomes Elucidate Their Genetic Diversity and Vector Capacities.</title>
        <authorList>
            <consortium name="Tick Genome and Microbiome Consortium (TIGMIC)"/>
            <person name="Jia N."/>
            <person name="Wang J."/>
            <person name="Shi W."/>
            <person name="Du L."/>
            <person name="Sun Y."/>
            <person name="Zhan W."/>
            <person name="Jiang J.F."/>
            <person name="Wang Q."/>
            <person name="Zhang B."/>
            <person name="Ji P."/>
            <person name="Bell-Sakyi L."/>
            <person name="Cui X.M."/>
            <person name="Yuan T.T."/>
            <person name="Jiang B.G."/>
            <person name="Yang W.F."/>
            <person name="Lam T.T."/>
            <person name="Chang Q.C."/>
            <person name="Ding S.J."/>
            <person name="Wang X.J."/>
            <person name="Zhu J.G."/>
            <person name="Ruan X.D."/>
            <person name="Zhao L."/>
            <person name="Wei J.T."/>
            <person name="Ye R.Z."/>
            <person name="Que T.C."/>
            <person name="Du C.H."/>
            <person name="Zhou Y.H."/>
            <person name="Cheng J.X."/>
            <person name="Dai P.F."/>
            <person name="Guo W.B."/>
            <person name="Han X.H."/>
            <person name="Huang E.J."/>
            <person name="Li L.F."/>
            <person name="Wei W."/>
            <person name="Gao Y.C."/>
            <person name="Liu J.Z."/>
            <person name="Shao H.Z."/>
            <person name="Wang X."/>
            <person name="Wang C.C."/>
            <person name="Yang T.C."/>
            <person name="Huo Q.B."/>
            <person name="Li W."/>
            <person name="Chen H.Y."/>
            <person name="Chen S.E."/>
            <person name="Zhou L.G."/>
            <person name="Ni X.B."/>
            <person name="Tian J.H."/>
            <person name="Sheng Y."/>
            <person name="Liu T."/>
            <person name="Pan Y.S."/>
            <person name="Xia L.Y."/>
            <person name="Li J."/>
            <person name="Zhao F."/>
            <person name="Cao W.C."/>
        </authorList>
    </citation>
    <scope>NUCLEOTIDE SEQUENCE [LARGE SCALE GENOMIC DNA]</scope>
    <source>
        <strain evidence="5">HaeL-2018</strain>
    </source>
</reference>
<evidence type="ECO:0000313" key="5">
    <source>
        <dbReference type="EMBL" id="KAH9373678.1"/>
    </source>
</evidence>
<feature type="compositionally biased region" description="Basic residues" evidence="3">
    <location>
        <begin position="71"/>
        <end position="87"/>
    </location>
</feature>
<dbReference type="EMBL" id="JABSTR010000006">
    <property type="protein sequence ID" value="KAH9373678.1"/>
    <property type="molecule type" value="Genomic_DNA"/>
</dbReference>
<dbReference type="Pfam" id="PF05649">
    <property type="entry name" value="Peptidase_M13_N"/>
    <property type="match status" value="1"/>
</dbReference>
<dbReference type="InterPro" id="IPR000718">
    <property type="entry name" value="Peptidase_M13"/>
</dbReference>
<gene>
    <name evidence="5" type="ORF">HPB48_018677</name>
</gene>
<feature type="compositionally biased region" description="Basic and acidic residues" evidence="3">
    <location>
        <begin position="666"/>
        <end position="703"/>
    </location>
</feature>
<protein>
    <recommendedName>
        <fullName evidence="4">Peptidase M13 N-terminal domain-containing protein</fullName>
    </recommendedName>
</protein>
<keyword evidence="2" id="KW-0175">Coiled coil</keyword>
<comment type="caution">
    <text evidence="5">The sequence shown here is derived from an EMBL/GenBank/DDBJ whole genome shotgun (WGS) entry which is preliminary data.</text>
</comment>
<evidence type="ECO:0000256" key="3">
    <source>
        <dbReference type="SAM" id="MobiDB-lite"/>
    </source>
</evidence>
<organism evidence="5 6">
    <name type="scientific">Haemaphysalis longicornis</name>
    <name type="common">Bush tick</name>
    <dbReference type="NCBI Taxonomy" id="44386"/>
    <lineage>
        <taxon>Eukaryota</taxon>
        <taxon>Metazoa</taxon>
        <taxon>Ecdysozoa</taxon>
        <taxon>Arthropoda</taxon>
        <taxon>Chelicerata</taxon>
        <taxon>Arachnida</taxon>
        <taxon>Acari</taxon>
        <taxon>Parasitiformes</taxon>
        <taxon>Ixodida</taxon>
        <taxon>Ixodoidea</taxon>
        <taxon>Ixodidae</taxon>
        <taxon>Haemaphysalinae</taxon>
        <taxon>Haemaphysalis</taxon>
    </lineage>
</organism>
<feature type="compositionally biased region" description="Basic residues" evidence="3">
    <location>
        <begin position="24"/>
        <end position="33"/>
    </location>
</feature>
<evidence type="ECO:0000256" key="1">
    <source>
        <dbReference type="ARBA" id="ARBA00007357"/>
    </source>
</evidence>
<proteinExistence type="inferred from homology"/>
<feature type="compositionally biased region" description="Low complexity" evidence="3">
    <location>
        <begin position="42"/>
        <end position="58"/>
    </location>
</feature>
<dbReference type="GO" id="GO:0004222">
    <property type="term" value="F:metalloendopeptidase activity"/>
    <property type="evidence" value="ECO:0007669"/>
    <property type="project" value="InterPro"/>
</dbReference>
<dbReference type="PROSITE" id="PS51885">
    <property type="entry name" value="NEPRILYSIN"/>
    <property type="match status" value="1"/>
</dbReference>
<feature type="compositionally biased region" description="Polar residues" evidence="3">
    <location>
        <begin position="91"/>
        <end position="103"/>
    </location>
</feature>
<feature type="domain" description="Peptidase M13 N-terminal" evidence="4">
    <location>
        <begin position="1084"/>
        <end position="1432"/>
    </location>
</feature>
<feature type="region of interest" description="Disordered" evidence="3">
    <location>
        <begin position="1"/>
        <end position="164"/>
    </location>
</feature>
<dbReference type="Proteomes" id="UP000821853">
    <property type="component" value="Chromosome 4"/>
</dbReference>
<comment type="similarity">
    <text evidence="1">Belongs to the peptidase M13 family.</text>
</comment>
<evidence type="ECO:0000313" key="6">
    <source>
        <dbReference type="Proteomes" id="UP000821853"/>
    </source>
</evidence>
<accession>A0A9J6G5L2</accession>
<dbReference type="Gene3D" id="1.10.1380.10">
    <property type="entry name" value="Neutral endopeptidase , domain2"/>
    <property type="match status" value="1"/>
</dbReference>
<sequence length="1600" mass="178103">MAMYPGNTYGSLLLTANRRERSIQRRKRKKKRSTYPPGQMQGDTAAAGSTSISGADAAWPMDAGSWLPQISKRKKKKKHHQGKNKRRSLSEHYNNAPPTSTGQAKADTAAAGPPSVGGADSTWPVEGGSWPQGIWTREKKTKKHKKSNKRLHSLPPSPTGQGKAERLLKSPLHQYVLEQAGERQTYQIAQEVKNAYEKKQEEQLQKLMLAALSPEQEHKSEKSPRLQELEKARDIDQNAQPSKMSPEQQDILRIHEREIEHGQEIERKNFPRALKQVNESEADLQLQLDKVQLERAELLKRITEHTDTYNQFQTKDHRRGFETELQRPTEELSQMGRQGTQCYQSPQPLKNLVLVRGKPFATLFAPPGLEAVLDAKIASRPAKNTSIEGTVILGEDNPAWNNMVGSGKGAVIEKTTADISICPKMDRSLIKAPPIATIRGTSGSQGTSPRNDHFLCDTTININHGTSLSAQKGRTLEKAPDDVNLLATALDRPIDTFHVTDREYKKDRSSTEFKDELSNDILPKIPPSQYSELPGPATVVEAVEDCLQAMEDVVITVASSTDKETAYLRSLRAIEDRSTTVGDPTDRTYGKGLSSACQLIESIKRCVGNAMNRHLSNVQAFTFCAEDPLISDVERGGKTHRKKNKGKNKTGKHKKRKQCKTQSGRTEGERKKSGGKKTTLEHKNISKNDRKWKEEAITERGGKDSNFTPPSIPSPYTSSEDLYGEKLEAPGRQWSYPCTSDGCYSKCRATKRTSSCCYLHHGTSRRPVMVEPSLTIKGPYKQDNWLDALDGRPSAPARTGNRWQWASSTALSSQCFVRSTHSYDNVTSHPPRYVSSNGTPATYKWKDVTYEPRGAHPPVSDSVELTVMKPHARMQSPLPDLRPHISLTQEPQLGVHLILPPHKSSLPKKVTTLAFENETTSTIAPLYAASAPQLGNYQSIDNTPRGAAVSRASRASQDRTSLVALTYTETTPAYFDDILSRNPFIQPCTVLTRQVGQKNIGLAVLLVVGIVICAITLFGHRDHSPPSARNLIPAEDQGAIMQGPWLFNLSSITSPLAAHAYKLCDAADCKQEANRLTRVLASGPCSNFYDFVCSRRWESAQFTAEARSTEDAAIQEIRDGIWKHIGKTENSTCAAVAIWEACMDTLAIGSEGAAPFRDALNASGLEGWPFFIAPLELDPWCVAGNFMRLFDLAAMFSISIEHSVSQRLLVRLGNGYTLLSLRDFGNNVSATPFLRRVERAINFLAPELNETSILAVEVFNVALHLGKLQAPNNGTPAFKVGISIKHFLQAAFKDIINLSRESIRFTFESPRYAKELEQMIMAVAPRTVLNYLGFYLVQHLWTFSPHDAAETLPNGWRERKCLHMAERAVPSQVLEIGWRVYMKRLNFTHFSVLGDETRRRLIRSIAFLPWMDHEMKAALIENLNTVRVQFMLPKQVHSNCSTPSEDSPPHLQSSSAVTVYQRAVQKRLASTILSIARGGDAEQLRGVFSTQIEVDAEGTLYVPLAAAASVLRRRGMSPYVALMRETVFIVRLARAVLQAVFARINNYQAAWTPSAYAHYQRVQECFQKHFSTLRDPLTGVVVPSRHPRRKAMSLSTSPSP</sequence>
<dbReference type="InterPro" id="IPR008753">
    <property type="entry name" value="Peptidase_M13_N"/>
</dbReference>
<evidence type="ECO:0000259" key="4">
    <source>
        <dbReference type="Pfam" id="PF05649"/>
    </source>
</evidence>
<feature type="coiled-coil region" evidence="2">
    <location>
        <begin position="274"/>
        <end position="308"/>
    </location>
</feature>
<keyword evidence="6" id="KW-1185">Reference proteome</keyword>
<evidence type="ECO:0000256" key="2">
    <source>
        <dbReference type="SAM" id="Coils"/>
    </source>
</evidence>
<feature type="region of interest" description="Disordered" evidence="3">
    <location>
        <begin position="634"/>
        <end position="720"/>
    </location>
</feature>
<dbReference type="InterPro" id="IPR024079">
    <property type="entry name" value="MetalloPept_cat_dom_sf"/>
</dbReference>
<feature type="compositionally biased region" description="Basic residues" evidence="3">
    <location>
        <begin position="638"/>
        <end position="659"/>
    </location>
</feature>